<organism evidence="2 3">
    <name type="scientific">Mucilaginibacter conchicola</name>
    <dbReference type="NCBI Taxonomy" id="2303333"/>
    <lineage>
        <taxon>Bacteria</taxon>
        <taxon>Pseudomonadati</taxon>
        <taxon>Bacteroidota</taxon>
        <taxon>Sphingobacteriia</taxon>
        <taxon>Sphingobacteriales</taxon>
        <taxon>Sphingobacteriaceae</taxon>
        <taxon>Mucilaginibacter</taxon>
    </lineage>
</organism>
<dbReference type="SMART" id="SM00880">
    <property type="entry name" value="CHAD"/>
    <property type="match status" value="1"/>
</dbReference>
<evidence type="ECO:0000313" key="2">
    <source>
        <dbReference type="EMBL" id="RFZ91270.1"/>
    </source>
</evidence>
<dbReference type="InterPro" id="IPR038186">
    <property type="entry name" value="CHAD_dom_sf"/>
</dbReference>
<comment type="caution">
    <text evidence="2">The sequence shown here is derived from an EMBL/GenBank/DDBJ whole genome shotgun (WGS) entry which is preliminary data.</text>
</comment>
<dbReference type="InterPro" id="IPR007899">
    <property type="entry name" value="CHAD_dom"/>
</dbReference>
<evidence type="ECO:0000313" key="3">
    <source>
        <dbReference type="Proteomes" id="UP000264217"/>
    </source>
</evidence>
<dbReference type="AlphaFoldDB" id="A0A372NRK5"/>
<keyword evidence="3" id="KW-1185">Reference proteome</keyword>
<dbReference type="Proteomes" id="UP000264217">
    <property type="component" value="Unassembled WGS sequence"/>
</dbReference>
<name>A0A372NRK5_9SPHI</name>
<evidence type="ECO:0000259" key="1">
    <source>
        <dbReference type="SMART" id="SM00880"/>
    </source>
</evidence>
<protein>
    <submittedName>
        <fullName evidence="2">CHAD domain-containing protein</fullName>
    </submittedName>
</protein>
<dbReference type="Gene3D" id="1.40.20.10">
    <property type="entry name" value="CHAD domain"/>
    <property type="match status" value="1"/>
</dbReference>
<reference evidence="2 3" key="1">
    <citation type="submission" date="2018-08" db="EMBL/GenBank/DDBJ databases">
        <title>Mucilaginibacter sp. MYSH2.</title>
        <authorList>
            <person name="Seo T."/>
        </authorList>
    </citation>
    <scope>NUCLEOTIDE SEQUENCE [LARGE SCALE GENOMIC DNA]</scope>
    <source>
        <strain evidence="2 3">MYSH2</strain>
    </source>
</reference>
<accession>A0A372NRK5</accession>
<feature type="domain" description="CHAD" evidence="1">
    <location>
        <begin position="54"/>
        <end position="296"/>
    </location>
</feature>
<dbReference type="Pfam" id="PF05235">
    <property type="entry name" value="CHAD"/>
    <property type="match status" value="1"/>
</dbReference>
<sequence>MQLAAQVTEVTADPVSQCGCHDLKTAKAVKGFKPSQVQTNPQIKYCISMDRKELKAQVIRRHHAAEQSLRSYISSGEQKHLHRFRTGIKKLRALAALVEQAAPVKLLHDTLQPIKKTFRAGGEIRDAHQYLQLGQQEQTAPAGLASKEKQMKKHAKLFRSEKRKHIKRLDKAKGALIRKLRPVKNFELNRFYDRELLAIGLGLQHAESEEQLHDSRKRLKVLLYDLPVVRHVLKLQISEDYLEQVQTAIGDWHDNLLASEHFPSLTRQTLEQRKDINELTADFYEKATSPADLALQQID</sequence>
<dbReference type="EMBL" id="QWDC01000003">
    <property type="protein sequence ID" value="RFZ91270.1"/>
    <property type="molecule type" value="Genomic_DNA"/>
</dbReference>
<proteinExistence type="predicted"/>
<gene>
    <name evidence="2" type="ORF">D0C36_20270</name>
</gene>